<name>A0A0G4EZ20_VITBC</name>
<gene>
    <name evidence="1" type="ORF">Vbra_8656</name>
</gene>
<dbReference type="STRING" id="1169540.A0A0G4EZ20"/>
<dbReference type="AlphaFoldDB" id="A0A0G4EZ20"/>
<evidence type="ECO:0000313" key="1">
    <source>
        <dbReference type="EMBL" id="CEM04551.1"/>
    </source>
</evidence>
<dbReference type="EMBL" id="CDMY01000353">
    <property type="protein sequence ID" value="CEM04551.1"/>
    <property type="molecule type" value="Genomic_DNA"/>
</dbReference>
<dbReference type="InParanoid" id="A0A0G4EZ20"/>
<proteinExistence type="predicted"/>
<protein>
    <submittedName>
        <fullName evidence="1">Uncharacterized protein</fullName>
    </submittedName>
</protein>
<dbReference type="Proteomes" id="UP000041254">
    <property type="component" value="Unassembled WGS sequence"/>
</dbReference>
<accession>A0A0G4EZ20</accession>
<reference evidence="1 2" key="1">
    <citation type="submission" date="2014-11" db="EMBL/GenBank/DDBJ databases">
        <authorList>
            <person name="Zhu J."/>
            <person name="Qi W."/>
            <person name="Song R."/>
        </authorList>
    </citation>
    <scope>NUCLEOTIDE SEQUENCE [LARGE SCALE GENOMIC DNA]</scope>
</reference>
<dbReference type="VEuPathDB" id="CryptoDB:Vbra_8656"/>
<sequence>MPRVQRYPASPVQEIFLKEKLPFAQYDPTTEAKEAPAPATLDFDQCVTLKAKYEDTLKSVTAGSILPEQAADSEVAFQSCLSQLGIAHIKATDASWQELKRGMVDKIDFDKLSEQDPRQKTLKWTVPSINLAKKYGV</sequence>
<organism evidence="1 2">
    <name type="scientific">Vitrella brassicaformis (strain CCMP3155)</name>
    <dbReference type="NCBI Taxonomy" id="1169540"/>
    <lineage>
        <taxon>Eukaryota</taxon>
        <taxon>Sar</taxon>
        <taxon>Alveolata</taxon>
        <taxon>Colpodellida</taxon>
        <taxon>Vitrellaceae</taxon>
        <taxon>Vitrella</taxon>
    </lineage>
</organism>
<evidence type="ECO:0000313" key="2">
    <source>
        <dbReference type="Proteomes" id="UP000041254"/>
    </source>
</evidence>
<dbReference type="OrthoDB" id="329927at2759"/>
<dbReference type="PhylomeDB" id="A0A0G4EZ20"/>
<keyword evidence="2" id="KW-1185">Reference proteome</keyword>
<dbReference type="OMA" id="QNFTMDL"/>